<dbReference type="InterPro" id="IPR049163">
    <property type="entry name" value="Pif1-like_2B_dom"/>
</dbReference>
<gene>
    <name evidence="2" type="ORF">D9Q98_002585</name>
</gene>
<dbReference type="Pfam" id="PF21530">
    <property type="entry name" value="Pif1_2B_dom"/>
    <property type="match status" value="1"/>
</dbReference>
<organism evidence="2 3">
    <name type="scientific">Chlorella vulgaris</name>
    <name type="common">Green alga</name>
    <dbReference type="NCBI Taxonomy" id="3077"/>
    <lineage>
        <taxon>Eukaryota</taxon>
        <taxon>Viridiplantae</taxon>
        <taxon>Chlorophyta</taxon>
        <taxon>core chlorophytes</taxon>
        <taxon>Trebouxiophyceae</taxon>
        <taxon>Chlorellales</taxon>
        <taxon>Chlorellaceae</taxon>
        <taxon>Chlorella clade</taxon>
        <taxon>Chlorella</taxon>
    </lineage>
</organism>
<sequence>MRVEMLRSSNPAAAAHLAAFATFLLDMGEGKLHSHPGSDYVAIPSALLLPGLQQPSHLIQTVFGDLQQYRGDGQDLVDRAVLTPLNDDVDSLNNVCMSMFPGEERIYNSVDSVKDPGNATTYPVEFLHSLTPAGIPPHKLRLKPGAPIMLLRNINAAAGLANGTRLVVEQLSDRVIVAKIDTGSRTGQSVFIFRFNMAPSDVDLPFQLQRRQFPHAGHLLADGVVNGAFTKNIVYSEVLQ</sequence>
<name>A0A9D4YZH8_CHLVU</name>
<comment type="caution">
    <text evidence="2">The sequence shown here is derived from an EMBL/GenBank/DDBJ whole genome shotgun (WGS) entry which is preliminary data.</text>
</comment>
<protein>
    <recommendedName>
        <fullName evidence="1">DNA helicase Pif1-like 2B domain-containing protein</fullName>
    </recommendedName>
</protein>
<reference evidence="2" key="1">
    <citation type="journal article" date="2019" name="Plant J.">
        <title>Chlorella vulgaris genome assembly and annotation reveals the molecular basis for metabolic acclimation to high light conditions.</title>
        <authorList>
            <person name="Cecchin M."/>
            <person name="Marcolungo L."/>
            <person name="Rossato M."/>
            <person name="Girolomoni L."/>
            <person name="Cosentino E."/>
            <person name="Cuine S."/>
            <person name="Li-Beisson Y."/>
            <person name="Delledonne M."/>
            <person name="Ballottari M."/>
        </authorList>
    </citation>
    <scope>NUCLEOTIDE SEQUENCE</scope>
    <source>
        <strain evidence="2">211/11P</strain>
    </source>
</reference>
<reference evidence="2" key="2">
    <citation type="submission" date="2020-11" db="EMBL/GenBank/DDBJ databases">
        <authorList>
            <person name="Cecchin M."/>
            <person name="Marcolungo L."/>
            <person name="Rossato M."/>
            <person name="Girolomoni L."/>
            <person name="Cosentino E."/>
            <person name="Cuine S."/>
            <person name="Li-Beisson Y."/>
            <person name="Delledonne M."/>
            <person name="Ballottari M."/>
        </authorList>
    </citation>
    <scope>NUCLEOTIDE SEQUENCE</scope>
    <source>
        <strain evidence="2">211/11P</strain>
        <tissue evidence="2">Whole cell</tissue>
    </source>
</reference>
<dbReference type="AlphaFoldDB" id="A0A9D4YZH8"/>
<dbReference type="SUPFAM" id="SSF52540">
    <property type="entry name" value="P-loop containing nucleoside triphosphate hydrolases"/>
    <property type="match status" value="1"/>
</dbReference>
<evidence type="ECO:0000313" key="3">
    <source>
        <dbReference type="Proteomes" id="UP001055712"/>
    </source>
</evidence>
<dbReference type="Proteomes" id="UP001055712">
    <property type="component" value="Unassembled WGS sequence"/>
</dbReference>
<accession>A0A9D4YZH8</accession>
<dbReference type="PANTHER" id="PTHR10492">
    <property type="match status" value="1"/>
</dbReference>
<keyword evidence="3" id="KW-1185">Reference proteome</keyword>
<feature type="domain" description="DNA helicase Pif1-like 2B" evidence="1">
    <location>
        <begin position="125"/>
        <end position="171"/>
    </location>
</feature>
<evidence type="ECO:0000259" key="1">
    <source>
        <dbReference type="Pfam" id="PF21530"/>
    </source>
</evidence>
<dbReference type="PANTHER" id="PTHR10492:SF57">
    <property type="entry name" value="ATP-DEPENDENT DNA HELICASE"/>
    <property type="match status" value="1"/>
</dbReference>
<proteinExistence type="predicted"/>
<dbReference type="EMBL" id="SIDB01000003">
    <property type="protein sequence ID" value="KAI3434511.1"/>
    <property type="molecule type" value="Genomic_DNA"/>
</dbReference>
<evidence type="ECO:0000313" key="2">
    <source>
        <dbReference type="EMBL" id="KAI3434511.1"/>
    </source>
</evidence>
<dbReference type="OrthoDB" id="1726813at2759"/>
<dbReference type="InterPro" id="IPR027417">
    <property type="entry name" value="P-loop_NTPase"/>
</dbReference>